<dbReference type="Gene3D" id="2.60.120.10">
    <property type="entry name" value="Jelly Rolls"/>
    <property type="match status" value="1"/>
</dbReference>
<dbReference type="InterPro" id="IPR011051">
    <property type="entry name" value="RmlC_Cupin_sf"/>
</dbReference>
<evidence type="ECO:0000313" key="3">
    <source>
        <dbReference type="EMBL" id="CAB5042812.1"/>
    </source>
</evidence>
<accession>A0A6J7F7R8</accession>
<dbReference type="EMBL" id="CAFBMC010000013">
    <property type="protein sequence ID" value="CAB4891497.1"/>
    <property type="molecule type" value="Genomic_DNA"/>
</dbReference>
<proteinExistence type="predicted"/>
<evidence type="ECO:0000313" key="2">
    <source>
        <dbReference type="EMBL" id="CAB4891497.1"/>
    </source>
</evidence>
<dbReference type="InterPro" id="IPR014710">
    <property type="entry name" value="RmlC-like_jellyroll"/>
</dbReference>
<dbReference type="SUPFAM" id="SSF51182">
    <property type="entry name" value="RmlC-like cupins"/>
    <property type="match status" value="1"/>
</dbReference>
<sequence>MPELNDSPEKAEKDYGHIPDRVAWDLPLAEVTTIDSENFQVFRGSQLNAKTSALSRTDELGMYAARYRAGGGENGLHSHPGDSIWLLVSGAATFWAKDSVVIAELQPLDGVMVPNDAKYRFMCTEDSVLLRFSGPPPAPRKSSPAGTLSNE</sequence>
<name>A0A6J7F7R8_9ZZZZ</name>
<organism evidence="2">
    <name type="scientific">freshwater metagenome</name>
    <dbReference type="NCBI Taxonomy" id="449393"/>
    <lineage>
        <taxon>unclassified sequences</taxon>
        <taxon>metagenomes</taxon>
        <taxon>ecological metagenomes</taxon>
    </lineage>
</organism>
<feature type="region of interest" description="Disordered" evidence="1">
    <location>
        <begin position="132"/>
        <end position="151"/>
    </location>
</feature>
<gene>
    <name evidence="2" type="ORF">UFOPK3495_00406</name>
    <name evidence="3" type="ORF">UFOPK4237_01626</name>
</gene>
<reference evidence="2" key="1">
    <citation type="submission" date="2020-05" db="EMBL/GenBank/DDBJ databases">
        <authorList>
            <person name="Chiriac C."/>
            <person name="Salcher M."/>
            <person name="Ghai R."/>
            <person name="Kavagutti S V."/>
        </authorList>
    </citation>
    <scope>NUCLEOTIDE SEQUENCE</scope>
</reference>
<protein>
    <submittedName>
        <fullName evidence="2">Unannotated protein</fullName>
    </submittedName>
</protein>
<dbReference type="AlphaFoldDB" id="A0A6J7F7R8"/>
<dbReference type="EMBL" id="CAFBPZ010000159">
    <property type="protein sequence ID" value="CAB5042812.1"/>
    <property type="molecule type" value="Genomic_DNA"/>
</dbReference>
<evidence type="ECO:0000256" key="1">
    <source>
        <dbReference type="SAM" id="MobiDB-lite"/>
    </source>
</evidence>